<reference evidence="1 2" key="1">
    <citation type="submission" date="2019-02" db="EMBL/GenBank/DDBJ databases">
        <authorList>
            <person name="Fomenkov A."/>
            <person name="Dubinina G."/>
            <person name="Grabovich M."/>
            <person name="Vincze T."/>
            <person name="Roberts R.J."/>
        </authorList>
    </citation>
    <scope>NUCLEOTIDE SEQUENCE [LARGE SCALE GENOMIC DNA]</scope>
    <source>
        <strain evidence="1 2">P</strain>
    </source>
</reference>
<accession>A0A5C1QAN6</accession>
<dbReference type="EMBL" id="CP035807">
    <property type="protein sequence ID" value="QEN03724.1"/>
    <property type="molecule type" value="Genomic_DNA"/>
</dbReference>
<keyword evidence="2" id="KW-1185">Reference proteome</keyword>
<organism evidence="1 2">
    <name type="scientific">Thiospirochaeta perfilievii</name>
    <dbReference type="NCBI Taxonomy" id="252967"/>
    <lineage>
        <taxon>Bacteria</taxon>
        <taxon>Pseudomonadati</taxon>
        <taxon>Spirochaetota</taxon>
        <taxon>Spirochaetia</taxon>
        <taxon>Spirochaetales</taxon>
        <taxon>Spirochaetaceae</taxon>
        <taxon>Thiospirochaeta</taxon>
    </lineage>
</organism>
<gene>
    <name evidence="1" type="ORF">EW093_03080</name>
</gene>
<sequence length="266" mass="31135">MTREFNISYNELGQEVLRESDNDTSIMSYDAVGRMTSYLHKNRRQIVRAESFVYNELGQKILSVDETGAMSSYDYNALGQLAKAEYSYDSGYLKQSFAELKDLGYFKDKHDIWNYNSQLKINNGKRSNKNSLDRWDMSFEEQQLVRDASDLINPSWKYLDFNKNIWSEEFNYDVNGNINSKTTPFGTVDYSYNEENQLLVAGKKSFEFDYNGNMIKEIVNGNEIDMSYNFENRLSTYIEDVQKITYTYDVLEEETLDLLVIIARTI</sequence>
<dbReference type="Proteomes" id="UP000323824">
    <property type="component" value="Chromosome"/>
</dbReference>
<dbReference type="Gene3D" id="2.180.10.10">
    <property type="entry name" value="RHS repeat-associated core"/>
    <property type="match status" value="1"/>
</dbReference>
<evidence type="ECO:0000313" key="2">
    <source>
        <dbReference type="Proteomes" id="UP000323824"/>
    </source>
</evidence>
<dbReference type="OrthoDB" id="311748at2"/>
<evidence type="ECO:0000313" key="1">
    <source>
        <dbReference type="EMBL" id="QEN03724.1"/>
    </source>
</evidence>
<name>A0A5C1QAN6_9SPIO</name>
<reference evidence="1 2" key="2">
    <citation type="submission" date="2019-09" db="EMBL/GenBank/DDBJ databases">
        <title>Complete Genome Sequence and Methylome Analysis of free living Spirochaetas.</title>
        <authorList>
            <person name="Leshcheva N."/>
            <person name="Mikheeva N."/>
        </authorList>
    </citation>
    <scope>NUCLEOTIDE SEQUENCE [LARGE SCALE GENOMIC DNA]</scope>
    <source>
        <strain evidence="1 2">P</strain>
    </source>
</reference>
<dbReference type="KEGG" id="sper:EW093_03080"/>
<protein>
    <recommendedName>
        <fullName evidence="3">RHS repeat protein</fullName>
    </recommendedName>
</protein>
<dbReference type="AlphaFoldDB" id="A0A5C1QAN6"/>
<evidence type="ECO:0008006" key="3">
    <source>
        <dbReference type="Google" id="ProtNLM"/>
    </source>
</evidence>
<proteinExistence type="predicted"/>